<protein>
    <submittedName>
        <fullName evidence="1">Uncharacterized protein</fullName>
    </submittedName>
</protein>
<organism evidence="1 2">
    <name type="scientific">Neisseria cinerea ATCC 14685</name>
    <dbReference type="NCBI Taxonomy" id="546262"/>
    <lineage>
        <taxon>Bacteria</taxon>
        <taxon>Pseudomonadati</taxon>
        <taxon>Pseudomonadota</taxon>
        <taxon>Betaproteobacteria</taxon>
        <taxon>Neisseriales</taxon>
        <taxon>Neisseriaceae</taxon>
        <taxon>Neisseria</taxon>
    </lineage>
</organism>
<evidence type="ECO:0000313" key="2">
    <source>
        <dbReference type="Proteomes" id="UP000003294"/>
    </source>
</evidence>
<dbReference type="STRING" id="546262.NEICINOT_04249"/>
<sequence length="66" mass="7477">MPSETGICFRRHFIFRRVRYAGYAVGWASASRFHQFNRLMRFSRMRGVGGGIGGLKPNPMAALCKP</sequence>
<evidence type="ECO:0000313" key="1">
    <source>
        <dbReference type="EMBL" id="EEZ71664.1"/>
    </source>
</evidence>
<dbReference type="AlphaFoldDB" id="D0W3K9"/>
<proteinExistence type="predicted"/>
<dbReference type="Proteomes" id="UP000003294">
    <property type="component" value="Unassembled WGS sequence"/>
</dbReference>
<gene>
    <name evidence="1" type="ORF">NEICINOT_04249</name>
</gene>
<name>D0W3K9_NEICI</name>
<reference evidence="1 2" key="1">
    <citation type="submission" date="2009-10" db="EMBL/GenBank/DDBJ databases">
        <authorList>
            <person name="Weinstock G."/>
            <person name="Sodergren E."/>
            <person name="Clifton S."/>
            <person name="Fulton L."/>
            <person name="Fulton B."/>
            <person name="Courtney L."/>
            <person name="Fronick C."/>
            <person name="Harrison M."/>
            <person name="Strong C."/>
            <person name="Farmer C."/>
            <person name="Delahaunty K."/>
            <person name="Markovic C."/>
            <person name="Hall O."/>
            <person name="Minx P."/>
            <person name="Tomlinson C."/>
            <person name="Mitreva M."/>
            <person name="Nelson J."/>
            <person name="Hou S."/>
            <person name="Wollam A."/>
            <person name="Pepin K.H."/>
            <person name="Johnson M."/>
            <person name="Bhonagiri V."/>
            <person name="Nash W.E."/>
            <person name="Warren W."/>
            <person name="Chinwalla A."/>
            <person name="Mardis E.R."/>
            <person name="Wilson R.K."/>
        </authorList>
    </citation>
    <scope>NUCLEOTIDE SEQUENCE [LARGE SCALE GENOMIC DNA]</scope>
    <source>
        <strain evidence="1 2">ATCC 14685</strain>
    </source>
</reference>
<dbReference type="EMBL" id="ACDY02000006">
    <property type="protein sequence ID" value="EEZ71664.1"/>
    <property type="molecule type" value="Genomic_DNA"/>
</dbReference>
<accession>D0W3K9</accession>
<comment type="caution">
    <text evidence="1">The sequence shown here is derived from an EMBL/GenBank/DDBJ whole genome shotgun (WGS) entry which is preliminary data.</text>
</comment>